<sequence>MWHQQAKQTRLELVEQNYVFITTEFILLEVGDALCSQSLRQNTANFLQNIYQLKSTKIITFSQNLLQSGLNLYEQRSDKDWSLTDCISFVVMQREQIQEAFTSDKHFEQAGFIRLLHKN</sequence>
<gene>
    <name evidence="1" type="ORF">KA717_35770</name>
</gene>
<dbReference type="KEGG" id="wna:KA717_35770"/>
<dbReference type="SUPFAM" id="SSF88723">
    <property type="entry name" value="PIN domain-like"/>
    <property type="match status" value="1"/>
</dbReference>
<dbReference type="PANTHER" id="PTHR42188">
    <property type="entry name" value="23S RRNA-SPECIFIC ENDONUCLEASE VAPC20"/>
    <property type="match status" value="1"/>
</dbReference>
<name>A0A977L598_9CYAN</name>
<dbReference type="GO" id="GO:0004521">
    <property type="term" value="F:RNA endonuclease activity"/>
    <property type="evidence" value="ECO:0007669"/>
    <property type="project" value="InterPro"/>
</dbReference>
<evidence type="ECO:0008006" key="2">
    <source>
        <dbReference type="Google" id="ProtNLM"/>
    </source>
</evidence>
<organism evidence="1">
    <name type="scientific">Woronichinia naegeliana WA131</name>
    <dbReference type="NCBI Taxonomy" id="2824559"/>
    <lineage>
        <taxon>Bacteria</taxon>
        <taxon>Bacillati</taxon>
        <taxon>Cyanobacteriota</taxon>
        <taxon>Cyanophyceae</taxon>
        <taxon>Synechococcales</taxon>
        <taxon>Coelosphaeriaceae</taxon>
        <taxon>Woronichinia</taxon>
    </lineage>
</organism>
<evidence type="ECO:0000313" key="1">
    <source>
        <dbReference type="EMBL" id="UXE64881.1"/>
    </source>
</evidence>
<reference evidence="1" key="1">
    <citation type="submission" date="2021-04" db="EMBL/GenBank/DDBJ databases">
        <title>Genome sequence of Woronichinia naegeliana from Washington state freshwater lake bloom.</title>
        <authorList>
            <person name="Dreher T.W."/>
        </authorList>
    </citation>
    <scope>NUCLEOTIDE SEQUENCE</scope>
    <source>
        <strain evidence="1">WA131</strain>
    </source>
</reference>
<dbReference type="InterPro" id="IPR029060">
    <property type="entry name" value="PIN-like_dom_sf"/>
</dbReference>
<proteinExistence type="predicted"/>
<dbReference type="Proteomes" id="UP001065613">
    <property type="component" value="Chromosome"/>
</dbReference>
<dbReference type="PANTHER" id="PTHR42188:SF1">
    <property type="entry name" value="23S RRNA-SPECIFIC ENDONUCLEASE VAPC20"/>
    <property type="match status" value="1"/>
</dbReference>
<protein>
    <recommendedName>
        <fullName evidence="2">PIN domain-containing protein</fullName>
    </recommendedName>
</protein>
<dbReference type="GO" id="GO:0016075">
    <property type="term" value="P:rRNA catabolic process"/>
    <property type="evidence" value="ECO:0007669"/>
    <property type="project" value="TreeGrafter"/>
</dbReference>
<dbReference type="AlphaFoldDB" id="A0A977L598"/>
<accession>A0A977L598</accession>
<dbReference type="InterPro" id="IPR039018">
    <property type="entry name" value="VapC20-like"/>
</dbReference>
<dbReference type="Gene3D" id="3.40.50.1010">
    <property type="entry name" value="5'-nuclease"/>
    <property type="match status" value="1"/>
</dbReference>
<dbReference type="EMBL" id="CP073041">
    <property type="protein sequence ID" value="UXE64881.1"/>
    <property type="molecule type" value="Genomic_DNA"/>
</dbReference>